<evidence type="ECO:0000313" key="18">
    <source>
        <dbReference type="EMBL" id="OCF59485.1"/>
    </source>
</evidence>
<dbReference type="FunFam" id="3.40.50.150:FF:000033">
    <property type="entry name" value="Histone-lysine N-methyltransferase, H3 lysine-79 specific"/>
    <property type="match status" value="1"/>
</dbReference>
<evidence type="ECO:0000256" key="16">
    <source>
        <dbReference type="SAM" id="MobiDB-lite"/>
    </source>
</evidence>
<evidence type="ECO:0000256" key="1">
    <source>
        <dbReference type="ARBA" id="ARBA00004123"/>
    </source>
</evidence>
<dbReference type="CDD" id="cd02440">
    <property type="entry name" value="AdoMet_MTases"/>
    <property type="match status" value="1"/>
</dbReference>
<dbReference type="GO" id="GO:0006281">
    <property type="term" value="P:DNA repair"/>
    <property type="evidence" value="ECO:0007669"/>
    <property type="project" value="InterPro"/>
</dbReference>
<feature type="compositionally biased region" description="Low complexity" evidence="16">
    <location>
        <begin position="94"/>
        <end position="119"/>
    </location>
</feature>
<dbReference type="InterPro" id="IPR029063">
    <property type="entry name" value="SAM-dependent_MTases_sf"/>
</dbReference>
<reference evidence="19" key="2">
    <citation type="submission" date="2013-12" db="EMBL/GenBank/DDBJ databases">
        <title>Evolution of pathogenesis and genome organization in the Tremellales.</title>
        <authorList>
            <person name="Cuomo C."/>
            <person name="Litvintseva A."/>
            <person name="Heitman J."/>
            <person name="Chen Y."/>
            <person name="Sun S."/>
            <person name="Springer D."/>
            <person name="Dromer F."/>
            <person name="Young S."/>
            <person name="Zeng Q."/>
            <person name="Chapman S."/>
            <person name="Gujja S."/>
            <person name="Saif S."/>
            <person name="Birren B."/>
        </authorList>
    </citation>
    <scope>NUCLEOTIDE SEQUENCE [LARGE SCALE GENOMIC DNA]</scope>
    <source>
        <strain evidence="19">CBS 10435</strain>
    </source>
</reference>
<keyword evidence="4 14" id="KW-0489">Methyltransferase</keyword>
<dbReference type="Pfam" id="PF08123">
    <property type="entry name" value="DOT1"/>
    <property type="match status" value="1"/>
</dbReference>
<dbReference type="Gene3D" id="3.40.50.150">
    <property type="entry name" value="Vaccinia Virus protein VP39"/>
    <property type="match status" value="1"/>
</dbReference>
<keyword evidence="7" id="KW-0677">Repeat</keyword>
<reference evidence="18 19" key="1">
    <citation type="submission" date="2013-07" db="EMBL/GenBank/DDBJ databases">
        <title>The Genome Sequence of Kwoniella mangroviensis CBS10435.</title>
        <authorList>
            <consortium name="The Broad Institute Genome Sequencing Platform"/>
            <person name="Cuomo C."/>
            <person name="Litvintseva A."/>
            <person name="Chen Y."/>
            <person name="Heitman J."/>
            <person name="Sun S."/>
            <person name="Springer D."/>
            <person name="Dromer F."/>
            <person name="Young S.K."/>
            <person name="Zeng Q."/>
            <person name="Gargeya S."/>
            <person name="Fitzgerald M."/>
            <person name="Abouelleil A."/>
            <person name="Alvarado L."/>
            <person name="Berlin A.M."/>
            <person name="Chapman S.B."/>
            <person name="Dewar J."/>
            <person name="Goldberg J."/>
            <person name="Griggs A."/>
            <person name="Gujja S."/>
            <person name="Hansen M."/>
            <person name="Howarth C."/>
            <person name="Imamovic A."/>
            <person name="Larimer J."/>
            <person name="McCowan C."/>
            <person name="Murphy C."/>
            <person name="Pearson M."/>
            <person name="Priest M."/>
            <person name="Roberts A."/>
            <person name="Saif S."/>
            <person name="Shea T."/>
            <person name="Sykes S."/>
            <person name="Wortman J."/>
            <person name="Nusbaum C."/>
            <person name="Birren B."/>
        </authorList>
    </citation>
    <scope>NUCLEOTIDE SEQUENCE [LARGE SCALE GENOMIC DNA]</scope>
    <source>
        <strain evidence="18 19">CBS 10435</strain>
    </source>
</reference>
<keyword evidence="11 14" id="KW-0539">Nucleus</keyword>
<feature type="compositionally biased region" description="Polar residues" evidence="16">
    <location>
        <begin position="165"/>
        <end position="175"/>
    </location>
</feature>
<keyword evidence="10 14" id="KW-0804">Transcription</keyword>
<evidence type="ECO:0000256" key="6">
    <source>
        <dbReference type="ARBA" id="ARBA00022691"/>
    </source>
</evidence>
<keyword evidence="6 14" id="KW-0949">S-adenosyl-L-methionine</keyword>
<evidence type="ECO:0000256" key="5">
    <source>
        <dbReference type="ARBA" id="ARBA00022679"/>
    </source>
</evidence>
<dbReference type="GO" id="GO:0042393">
    <property type="term" value="F:histone binding"/>
    <property type="evidence" value="ECO:0007669"/>
    <property type="project" value="InterPro"/>
</dbReference>
<evidence type="ECO:0000256" key="4">
    <source>
        <dbReference type="ARBA" id="ARBA00022603"/>
    </source>
</evidence>
<dbReference type="PANTHER" id="PTHR21451">
    <property type="entry name" value="HISTONE H3 METHYLTRANSFERASE"/>
    <property type="match status" value="1"/>
</dbReference>
<proteinExistence type="inferred from homology"/>
<keyword evidence="5 14" id="KW-0808">Transferase</keyword>
<dbReference type="InterPro" id="IPR021162">
    <property type="entry name" value="Dot1"/>
</dbReference>
<dbReference type="OrthoDB" id="443402at2759"/>
<feature type="binding site" evidence="15">
    <location>
        <begin position="469"/>
        <end position="478"/>
    </location>
    <ligand>
        <name>S-adenosyl-L-methionine</name>
        <dbReference type="ChEBI" id="CHEBI:59789"/>
    </ligand>
</feature>
<dbReference type="GO" id="GO:0032259">
    <property type="term" value="P:methylation"/>
    <property type="evidence" value="ECO:0007669"/>
    <property type="project" value="UniProtKB-KW"/>
</dbReference>
<evidence type="ECO:0000256" key="15">
    <source>
        <dbReference type="PIRSR" id="PIRSR017570-1"/>
    </source>
</evidence>
<dbReference type="GO" id="GO:0000077">
    <property type="term" value="P:DNA damage checkpoint signaling"/>
    <property type="evidence" value="ECO:0007669"/>
    <property type="project" value="InterPro"/>
</dbReference>
<keyword evidence="19" id="KW-1185">Reference proteome</keyword>
<dbReference type="PIRSF" id="PIRSF017570">
    <property type="entry name" value="Histone_H3-K79_MeTrfase"/>
    <property type="match status" value="1"/>
</dbReference>
<evidence type="ECO:0000256" key="12">
    <source>
        <dbReference type="ARBA" id="ARBA00029821"/>
    </source>
</evidence>
<evidence type="ECO:0000256" key="7">
    <source>
        <dbReference type="ARBA" id="ARBA00022737"/>
    </source>
</evidence>
<feature type="binding site" evidence="15">
    <location>
        <position position="495"/>
    </location>
    <ligand>
        <name>S-adenosyl-L-methionine</name>
        <dbReference type="ChEBI" id="CHEBI:59789"/>
    </ligand>
</feature>
<comment type="function">
    <text evidence="14">Histone methyltransferase that specifically trimethylates histone H3 to form H3K79me3. This methylation is required for telomere silencing and for the pachytene checkpoint during the meiotic cell cycle by allowing the recruitment of RAD9 to double strand breaks. Nucleosomes are preferred as substrate compared to free histone.</text>
</comment>
<dbReference type="Proteomes" id="UP000092583">
    <property type="component" value="Unassembled WGS sequence"/>
</dbReference>
<feature type="region of interest" description="Disordered" evidence="16">
    <location>
        <begin position="317"/>
        <end position="348"/>
    </location>
</feature>
<dbReference type="GO" id="GO:0140956">
    <property type="term" value="F:histone H3K79 trimethyltransferase activity"/>
    <property type="evidence" value="ECO:0007669"/>
    <property type="project" value="UniProtKB-EC"/>
</dbReference>
<dbReference type="InterPro" id="IPR025789">
    <property type="entry name" value="DOT1_dom"/>
</dbReference>
<feature type="binding site" evidence="15">
    <location>
        <begin position="446"/>
        <end position="449"/>
    </location>
    <ligand>
        <name>S-adenosyl-L-methionine</name>
        <dbReference type="ChEBI" id="CHEBI:59789"/>
    </ligand>
</feature>
<feature type="compositionally biased region" description="Low complexity" evidence="16">
    <location>
        <begin position="317"/>
        <end position="327"/>
    </location>
</feature>
<dbReference type="GO" id="GO:0005634">
    <property type="term" value="C:nucleus"/>
    <property type="evidence" value="ECO:0007669"/>
    <property type="project" value="UniProtKB-SubCell"/>
</dbReference>
<dbReference type="InterPro" id="IPR030445">
    <property type="entry name" value="H3-K79_meTrfase"/>
</dbReference>
<evidence type="ECO:0000259" key="17">
    <source>
        <dbReference type="PROSITE" id="PS51569"/>
    </source>
</evidence>
<feature type="compositionally biased region" description="Polar residues" evidence="16">
    <location>
        <begin position="1"/>
        <end position="15"/>
    </location>
</feature>
<evidence type="ECO:0000256" key="8">
    <source>
        <dbReference type="ARBA" id="ARBA00022853"/>
    </source>
</evidence>
<comment type="catalytic activity">
    <reaction evidence="13 14">
        <text>L-lysyl(79)-[histone H3] + 3 S-adenosyl-L-methionine = N(6),N(6),N(6)-trimethyl-L-lysyl(79)-[histone H3] + 3 S-adenosyl-L-homocysteine + 3 H(+)</text>
        <dbReference type="Rhea" id="RHEA:60328"/>
        <dbReference type="Rhea" id="RHEA-COMP:15549"/>
        <dbReference type="Rhea" id="RHEA-COMP:15552"/>
        <dbReference type="ChEBI" id="CHEBI:15378"/>
        <dbReference type="ChEBI" id="CHEBI:29969"/>
        <dbReference type="ChEBI" id="CHEBI:57856"/>
        <dbReference type="ChEBI" id="CHEBI:59789"/>
        <dbReference type="ChEBI" id="CHEBI:61961"/>
        <dbReference type="EC" id="2.1.1.360"/>
    </reaction>
</comment>
<dbReference type="SUPFAM" id="SSF53335">
    <property type="entry name" value="S-adenosyl-L-methionine-dependent methyltransferases"/>
    <property type="match status" value="1"/>
</dbReference>
<dbReference type="GO" id="GO:0000781">
    <property type="term" value="C:chromosome, telomeric region"/>
    <property type="evidence" value="ECO:0007669"/>
    <property type="project" value="GOC"/>
</dbReference>
<keyword evidence="9 14" id="KW-0805">Transcription regulation</keyword>
<feature type="binding site" evidence="15">
    <location>
        <begin position="532"/>
        <end position="533"/>
    </location>
    <ligand>
        <name>S-adenosyl-L-methionine</name>
        <dbReference type="ChEBI" id="CHEBI:59789"/>
    </ligand>
</feature>
<accession>A0A1B9IVD9</accession>
<dbReference type="EMBL" id="KI669460">
    <property type="protein sequence ID" value="OCF59485.1"/>
    <property type="molecule type" value="Genomic_DNA"/>
</dbReference>
<feature type="compositionally biased region" description="Low complexity" evidence="16">
    <location>
        <begin position="16"/>
        <end position="48"/>
    </location>
</feature>
<dbReference type="Gene3D" id="1.10.260.170">
    <property type="match status" value="1"/>
</dbReference>
<feature type="compositionally biased region" description="Polar residues" evidence="16">
    <location>
        <begin position="56"/>
        <end position="86"/>
    </location>
</feature>
<dbReference type="EC" id="2.1.1.360" evidence="2 14"/>
<feature type="region of interest" description="Disordered" evidence="16">
    <location>
        <begin position="1"/>
        <end position="181"/>
    </location>
</feature>
<gene>
    <name evidence="18" type="ORF">L486_02152</name>
</gene>
<comment type="similarity">
    <text evidence="14">Belongs to the class I-like SAM-binding methyltransferase superfamily. DOT1 family.</text>
</comment>
<dbReference type="PANTHER" id="PTHR21451:SF0">
    <property type="entry name" value="HISTONE-LYSINE N-METHYLTRANSFERASE, H3 LYSINE-79 SPECIFIC"/>
    <property type="match status" value="1"/>
</dbReference>
<evidence type="ECO:0000256" key="2">
    <source>
        <dbReference type="ARBA" id="ARBA00012190"/>
    </source>
</evidence>
<evidence type="ECO:0000256" key="9">
    <source>
        <dbReference type="ARBA" id="ARBA00023015"/>
    </source>
</evidence>
<evidence type="ECO:0000256" key="10">
    <source>
        <dbReference type="ARBA" id="ARBA00023163"/>
    </source>
</evidence>
<sequence>MFSSIFGDQNGTQRGPQVSKVKVSVVQKPKPTSTSTPSSSKSYSSSSTITGHLKVPSSSTSTSANKGRINGVTSPSKNGTSSTSPRPTLLKKVSSAIIDSKSSSPKPAKSRSSPAHSRSPGQKRKANRIERVESESESESDNGGSESESSEDALDPKPKLKRQKPSPSGNSTPTSLLGRDDDLLGRKDDLFCLDQVDMRGEYSRGWVGFVECEEVLKGKIKGWASAGHGWGETSKGLEKYQAYFPQPGFENGDVPPSVELLYPAEGCKEKFILLTPTSAGEYNPISELRNALRMILEHYIPSSHTHIFGRLSDSLSDPLDTPSSMPSRLTSPFAGSLATPPPDSLPTETIGDALRKALAPNRRDGPGFLRAMERFNNAMSELQQEGSMKVYMKGKQMKKREWSQLVDLVHESAYSRVVGPYAYTLAHHPKHPTEVAEAISAKEDAYGELRHNFMSRVIEQTKLGPNSVFVDLGSGVGNCVLQAAVQAGSRSYGFELLPVPAHCARLQLKEVQRRWAMWGLKGNLDVEVHEGDFRVHPMVSKRLREADVVLVNNEVFPSSLNNDLTNMFLDLNDGAKIVSLKPFVQEGFRMNENNCDSFGAIVKLTKHRYFPDWVTWKGDQGDYYIQTIDRSMRAKFEEEMMSGRRSRR</sequence>
<keyword evidence="8 14" id="KW-0156">Chromatin regulator</keyword>
<feature type="domain" description="DOT1" evidence="17">
    <location>
        <begin position="311"/>
        <end position="641"/>
    </location>
</feature>
<organism evidence="18 19">
    <name type="scientific">Kwoniella mangroviensis CBS 10435</name>
    <dbReference type="NCBI Taxonomy" id="1331196"/>
    <lineage>
        <taxon>Eukaryota</taxon>
        <taxon>Fungi</taxon>
        <taxon>Dikarya</taxon>
        <taxon>Basidiomycota</taxon>
        <taxon>Agaricomycotina</taxon>
        <taxon>Tremellomycetes</taxon>
        <taxon>Tremellales</taxon>
        <taxon>Cryptococcaceae</taxon>
        <taxon>Kwoniella</taxon>
    </lineage>
</organism>
<dbReference type="GO" id="GO:0031509">
    <property type="term" value="P:subtelomeric heterochromatin formation"/>
    <property type="evidence" value="ECO:0007669"/>
    <property type="project" value="InterPro"/>
</dbReference>
<evidence type="ECO:0000256" key="11">
    <source>
        <dbReference type="ARBA" id="ARBA00023242"/>
    </source>
</evidence>
<evidence type="ECO:0000256" key="14">
    <source>
        <dbReference type="PIRNR" id="PIRNR017570"/>
    </source>
</evidence>
<dbReference type="AlphaFoldDB" id="A0A1B9IVD9"/>
<name>A0A1B9IVD9_9TREE</name>
<evidence type="ECO:0000256" key="13">
    <source>
        <dbReference type="ARBA" id="ARBA00047770"/>
    </source>
</evidence>
<evidence type="ECO:0000256" key="3">
    <source>
        <dbReference type="ARBA" id="ARBA00020987"/>
    </source>
</evidence>
<dbReference type="GO" id="GO:0000786">
    <property type="term" value="C:nucleosome"/>
    <property type="evidence" value="ECO:0007669"/>
    <property type="project" value="InterPro"/>
</dbReference>
<dbReference type="PROSITE" id="PS51569">
    <property type="entry name" value="DOT1"/>
    <property type="match status" value="1"/>
</dbReference>
<evidence type="ECO:0000313" key="19">
    <source>
        <dbReference type="Proteomes" id="UP000092583"/>
    </source>
</evidence>
<dbReference type="STRING" id="1331196.A0A1B9IVD9"/>
<protein>
    <recommendedName>
        <fullName evidence="3 14">Histone-lysine N-methyltransferase, H3 lysine-79 specific</fullName>
        <ecNumber evidence="2 14">2.1.1.360</ecNumber>
    </recommendedName>
    <alternativeName>
        <fullName evidence="12 14">Histone H3-K79 methyltransferase</fullName>
    </alternativeName>
</protein>
<comment type="subcellular location">
    <subcellularLocation>
        <location evidence="1 14">Nucleus</location>
    </subcellularLocation>
</comment>